<dbReference type="AlphaFoldDB" id="A0AAQ4QXS7"/>
<dbReference type="PANTHER" id="PTHR21538">
    <property type="entry name" value="ANILLIN/RHOTEKIN RTKN"/>
    <property type="match status" value="1"/>
</dbReference>
<feature type="compositionally biased region" description="Basic and acidic residues" evidence="1">
    <location>
        <begin position="1"/>
        <end position="16"/>
    </location>
</feature>
<reference evidence="3" key="3">
    <citation type="submission" date="2025-09" db="UniProtKB">
        <authorList>
            <consortium name="Ensembl"/>
        </authorList>
    </citation>
    <scope>IDENTIFICATION</scope>
</reference>
<evidence type="ECO:0000313" key="4">
    <source>
        <dbReference type="Proteomes" id="UP000007635"/>
    </source>
</evidence>
<reference evidence="3 4" key="1">
    <citation type="journal article" date="2021" name="G3 (Bethesda)">
        <title>Improved contiguity of the threespine stickleback genome using long-read sequencing.</title>
        <authorList>
            <person name="Nath S."/>
            <person name="Shaw D.E."/>
            <person name="White M.A."/>
        </authorList>
    </citation>
    <scope>NUCLEOTIDE SEQUENCE [LARGE SCALE GENOMIC DNA]</scope>
    <source>
        <strain evidence="3 4">Lake Benthic</strain>
    </source>
</reference>
<feature type="compositionally biased region" description="Polar residues" evidence="1">
    <location>
        <begin position="122"/>
        <end position="135"/>
    </location>
</feature>
<accession>A0AAQ4QXS7</accession>
<evidence type="ECO:0000256" key="1">
    <source>
        <dbReference type="SAM" id="MobiDB-lite"/>
    </source>
</evidence>
<dbReference type="Proteomes" id="UP000007635">
    <property type="component" value="Chromosome XIX"/>
</dbReference>
<protein>
    <recommendedName>
        <fullName evidence="2">PH domain-containing protein</fullName>
    </recommendedName>
</protein>
<dbReference type="Gene3D" id="2.30.29.30">
    <property type="entry name" value="Pleckstrin-homology domain (PH domain)/Phosphotyrosine-binding domain (PTB)"/>
    <property type="match status" value="1"/>
</dbReference>
<feature type="compositionally biased region" description="Basic and acidic residues" evidence="1">
    <location>
        <begin position="200"/>
        <end position="211"/>
    </location>
</feature>
<sequence length="762" mass="84178">MEEKENSALKRPREPVWEDNVPSTSEGNDEKKRRRLEAAGQSPKPSSSGLQAEFYSKPDTPMVPSVRSRIQQLSRRREGASPLAQRCLSDPGGCSPSVPPYGRAEFHQRLERFKSPDFRASTARTTGPATTPQMTRSDFVSAIQQKLHSTPAPSSKQASRIHQVGLGPFVYAELNSSHDTNTSQTIDQMFEEVLECAGRVDGERRGDKDPDSGIGVSPGDKDEPDEEEEEEEEEEDGGGESKEKPCDGSRRPESSSDELTFPPCGILSPLSRSVAAVVTPLVGCCDVLSSPVYQFKTPPLPMSGDELQRSLDLRPPSAPRRRSRWGRRRVMSSYVLLRKRVRSVADVPSVQALREEAARLQTMIKQTLQALSCCTDEEHGRGSLEEAEAEKLLLVSSERRSALLAEVSRLREEGTSESGGDGERVSQQPCRGTVRIADIQLPLKVEFVCSSHKRAGRPSHYFFVLIRYGPCNVVATPLATAADAQSGDAISFQTSVTLKDIRSTFAIDVEVYSLYSLKHEEGSFPPSAQMPASLLTRKELLQVVFVCSSAAAPPALNASRSSNFVLVGSHQITLASLGHSKFPLDKMKLDGKIRRLLGEEFQEKVPFLSPLEGNIYLRLDSDGHSDVQHQGFLTMFELVGGFGVWRRRYFVLVGCDMFHWNNPNDRESKEAEGSVSLSSSRSRCVRSVKRDACARPFTFELVSSVPEQLWFSADSKQESLDWMEKLNQSLLDFNTWRQTSAAPVSAGQSDACSSGKLRESIL</sequence>
<dbReference type="InterPro" id="IPR001849">
    <property type="entry name" value="PH_domain"/>
</dbReference>
<dbReference type="GeneTree" id="ENSGT00390000008749"/>
<dbReference type="InterPro" id="IPR051364">
    <property type="entry name" value="Cytokinesis/Rho-signaling"/>
</dbReference>
<dbReference type="Pfam" id="PF08174">
    <property type="entry name" value="Anillin"/>
    <property type="match status" value="1"/>
</dbReference>
<dbReference type="InterPro" id="IPR012966">
    <property type="entry name" value="AHD"/>
</dbReference>
<feature type="compositionally biased region" description="Acidic residues" evidence="1">
    <location>
        <begin position="222"/>
        <end position="238"/>
    </location>
</feature>
<dbReference type="GO" id="GO:0005826">
    <property type="term" value="C:actomyosin contractile ring"/>
    <property type="evidence" value="ECO:0007669"/>
    <property type="project" value="TreeGrafter"/>
</dbReference>
<dbReference type="Ensembl" id="ENSGACT00000058488.1">
    <property type="protein sequence ID" value="ENSGACP00000056129.1"/>
    <property type="gene ID" value="ENSGACG00000035459.1"/>
</dbReference>
<feature type="compositionally biased region" description="Basic and acidic residues" evidence="1">
    <location>
        <begin position="239"/>
        <end position="254"/>
    </location>
</feature>
<dbReference type="PANTHER" id="PTHR21538:SF26">
    <property type="entry name" value="ANILLIN ISOFORM X1"/>
    <property type="match status" value="1"/>
</dbReference>
<dbReference type="Pfam" id="PF00169">
    <property type="entry name" value="PH"/>
    <property type="match status" value="1"/>
</dbReference>
<reference evidence="3" key="2">
    <citation type="submission" date="2025-08" db="UniProtKB">
        <authorList>
            <consortium name="Ensembl"/>
        </authorList>
    </citation>
    <scope>IDENTIFICATION</scope>
</reference>
<dbReference type="GO" id="GO:0000281">
    <property type="term" value="P:mitotic cytokinesis"/>
    <property type="evidence" value="ECO:0007669"/>
    <property type="project" value="TreeGrafter"/>
</dbReference>
<dbReference type="SMART" id="SM00233">
    <property type="entry name" value="PH"/>
    <property type="match status" value="1"/>
</dbReference>
<dbReference type="GO" id="GO:0031106">
    <property type="term" value="P:septin ring organization"/>
    <property type="evidence" value="ECO:0007669"/>
    <property type="project" value="TreeGrafter"/>
</dbReference>
<dbReference type="SUPFAM" id="SSF50729">
    <property type="entry name" value="PH domain-like"/>
    <property type="match status" value="1"/>
</dbReference>
<organism evidence="3 4">
    <name type="scientific">Gasterosteus aculeatus aculeatus</name>
    <name type="common">three-spined stickleback</name>
    <dbReference type="NCBI Taxonomy" id="481459"/>
    <lineage>
        <taxon>Eukaryota</taxon>
        <taxon>Metazoa</taxon>
        <taxon>Chordata</taxon>
        <taxon>Craniata</taxon>
        <taxon>Vertebrata</taxon>
        <taxon>Euteleostomi</taxon>
        <taxon>Actinopterygii</taxon>
        <taxon>Neopterygii</taxon>
        <taxon>Teleostei</taxon>
        <taxon>Neoteleostei</taxon>
        <taxon>Acanthomorphata</taxon>
        <taxon>Eupercaria</taxon>
        <taxon>Perciformes</taxon>
        <taxon>Cottioidei</taxon>
        <taxon>Gasterosteales</taxon>
        <taxon>Gasterosteidae</taxon>
        <taxon>Gasterosteus</taxon>
    </lineage>
</organism>
<feature type="region of interest" description="Disordered" evidence="1">
    <location>
        <begin position="200"/>
        <end position="262"/>
    </location>
</feature>
<feature type="domain" description="PH" evidence="2">
    <location>
        <begin position="626"/>
        <end position="731"/>
    </location>
</feature>
<dbReference type="PROSITE" id="PS50003">
    <property type="entry name" value="PH_DOMAIN"/>
    <property type="match status" value="1"/>
</dbReference>
<dbReference type="InterPro" id="IPR011993">
    <property type="entry name" value="PH-like_dom_sf"/>
</dbReference>
<evidence type="ECO:0000313" key="3">
    <source>
        <dbReference type="Ensembl" id="ENSGACP00000056129.1"/>
    </source>
</evidence>
<keyword evidence="4" id="KW-1185">Reference proteome</keyword>
<name>A0AAQ4QXS7_GASAC</name>
<feature type="region of interest" description="Disordered" evidence="1">
    <location>
        <begin position="1"/>
        <end position="135"/>
    </location>
</feature>
<dbReference type="GO" id="GO:0000915">
    <property type="term" value="P:actomyosin contractile ring assembly"/>
    <property type="evidence" value="ECO:0007669"/>
    <property type="project" value="TreeGrafter"/>
</dbReference>
<proteinExistence type="predicted"/>
<feature type="compositionally biased region" description="Basic and acidic residues" evidence="1">
    <location>
        <begin position="104"/>
        <end position="117"/>
    </location>
</feature>
<evidence type="ECO:0000259" key="2">
    <source>
        <dbReference type="PROSITE" id="PS50003"/>
    </source>
</evidence>